<dbReference type="InterPro" id="IPR017517">
    <property type="entry name" value="Maleyloyr_isom"/>
</dbReference>
<dbReference type="InterPro" id="IPR034660">
    <property type="entry name" value="DinB/YfiT-like"/>
</dbReference>
<reference evidence="2 3" key="1">
    <citation type="journal article" date="2019" name="Int. J. Syst. Evol. Microbiol.">
        <title>The Global Catalogue of Microorganisms (GCM) 10K type strain sequencing project: providing services to taxonomists for standard genome sequencing and annotation.</title>
        <authorList>
            <consortium name="The Broad Institute Genomics Platform"/>
            <consortium name="The Broad Institute Genome Sequencing Center for Infectious Disease"/>
            <person name="Wu L."/>
            <person name="Ma J."/>
        </authorList>
    </citation>
    <scope>NUCLEOTIDE SEQUENCE [LARGE SCALE GENOMIC DNA]</scope>
    <source>
        <strain evidence="2 3">JCM 3325</strain>
    </source>
</reference>
<dbReference type="NCBIfam" id="TIGR03086">
    <property type="entry name" value="TIGR03086 family metal-binding protein"/>
    <property type="match status" value="1"/>
</dbReference>
<comment type="caution">
    <text evidence="2">The sequence shown here is derived from an EMBL/GenBank/DDBJ whole genome shotgun (WGS) entry which is preliminary data.</text>
</comment>
<proteinExistence type="predicted"/>
<dbReference type="InterPro" id="IPR017520">
    <property type="entry name" value="CHP03086"/>
</dbReference>
<gene>
    <name evidence="2" type="ORF">GCM10010191_75170</name>
</gene>
<keyword evidence="3" id="KW-1185">Reference proteome</keyword>
<name>A0ABN3K5A2_9ACTN</name>
<accession>A0ABN3K5A2</accession>
<organism evidence="2 3">
    <name type="scientific">Actinomadura vinacea</name>
    <dbReference type="NCBI Taxonomy" id="115336"/>
    <lineage>
        <taxon>Bacteria</taxon>
        <taxon>Bacillati</taxon>
        <taxon>Actinomycetota</taxon>
        <taxon>Actinomycetes</taxon>
        <taxon>Streptosporangiales</taxon>
        <taxon>Thermomonosporaceae</taxon>
        <taxon>Actinomadura</taxon>
    </lineage>
</organism>
<dbReference type="Proteomes" id="UP001501231">
    <property type="component" value="Unassembled WGS sequence"/>
</dbReference>
<dbReference type="NCBIfam" id="TIGR03083">
    <property type="entry name" value="maleylpyruvate isomerase family mycothiol-dependent enzyme"/>
    <property type="match status" value="1"/>
</dbReference>
<protein>
    <submittedName>
        <fullName evidence="2">TIGR03086 family metal-binding protein</fullName>
    </submittedName>
</protein>
<dbReference type="Pfam" id="PF11716">
    <property type="entry name" value="MDMPI_N"/>
    <property type="match status" value="1"/>
</dbReference>
<dbReference type="Gene3D" id="1.20.120.450">
    <property type="entry name" value="dinb family like domain"/>
    <property type="match status" value="1"/>
</dbReference>
<dbReference type="EMBL" id="BAAARW010000031">
    <property type="protein sequence ID" value="GAA2446965.1"/>
    <property type="molecule type" value="Genomic_DNA"/>
</dbReference>
<sequence>MRELDRRAVLATVDVVALAGPADLDRPTPCSDWTLGDLLAHMTAQHHGFAAAARGEGADLDAWKTHPLGDDPAKTYTKAAEAVLAAFADEGAAERGFALPELAGDLAFPAEQAMSFHFIDYVVHGWDVARALGLPYGIAPDLVDAARPIALAVPDNDYRLRPGAAFAPALPPSGEATALDEILRALGRSPAWPVRPAT</sequence>
<evidence type="ECO:0000313" key="3">
    <source>
        <dbReference type="Proteomes" id="UP001501231"/>
    </source>
</evidence>
<feature type="domain" description="Mycothiol-dependent maleylpyruvate isomerase metal-binding" evidence="1">
    <location>
        <begin position="11"/>
        <end position="129"/>
    </location>
</feature>
<evidence type="ECO:0000313" key="2">
    <source>
        <dbReference type="EMBL" id="GAA2446965.1"/>
    </source>
</evidence>
<evidence type="ECO:0000259" key="1">
    <source>
        <dbReference type="Pfam" id="PF11716"/>
    </source>
</evidence>
<dbReference type="SUPFAM" id="SSF109854">
    <property type="entry name" value="DinB/YfiT-like putative metalloenzymes"/>
    <property type="match status" value="1"/>
</dbReference>
<dbReference type="InterPro" id="IPR024344">
    <property type="entry name" value="MDMPI_metal-binding"/>
</dbReference>